<evidence type="ECO:0000313" key="12">
    <source>
        <dbReference type="Proteomes" id="UP001295740"/>
    </source>
</evidence>
<keyword evidence="6" id="KW-0238">DNA-binding</keyword>
<evidence type="ECO:0000256" key="5">
    <source>
        <dbReference type="ARBA" id="ARBA00022895"/>
    </source>
</evidence>
<dbReference type="PANTHER" id="PTHR13989:SF33">
    <property type="entry name" value="CST COMPLEX SUBUNIT STN1"/>
    <property type="match status" value="1"/>
</dbReference>
<organism evidence="11 12">
    <name type="scientific">Anthostomella pinea</name>
    <dbReference type="NCBI Taxonomy" id="933095"/>
    <lineage>
        <taxon>Eukaryota</taxon>
        <taxon>Fungi</taxon>
        <taxon>Dikarya</taxon>
        <taxon>Ascomycota</taxon>
        <taxon>Pezizomycotina</taxon>
        <taxon>Sordariomycetes</taxon>
        <taxon>Xylariomycetidae</taxon>
        <taxon>Xylariales</taxon>
        <taxon>Xylariaceae</taxon>
        <taxon>Anthostomella</taxon>
    </lineage>
</organism>
<keyword evidence="7" id="KW-0539">Nucleus</keyword>
<dbReference type="PANTHER" id="PTHR13989">
    <property type="entry name" value="REPLICATION PROTEIN A-RELATED"/>
    <property type="match status" value="1"/>
</dbReference>
<evidence type="ECO:0000313" key="11">
    <source>
        <dbReference type="EMBL" id="CAJ2504848.1"/>
    </source>
</evidence>
<evidence type="ECO:0000256" key="4">
    <source>
        <dbReference type="ARBA" id="ARBA00022454"/>
    </source>
</evidence>
<dbReference type="Pfam" id="PF10451">
    <property type="entry name" value="Stn1"/>
    <property type="match status" value="2"/>
</dbReference>
<protein>
    <recommendedName>
        <fullName evidence="3">CST complex subunit STN1</fullName>
    </recommendedName>
    <alternativeName>
        <fullName evidence="8">Suppressor of cdc thirteen homolog</fullName>
    </alternativeName>
</protein>
<evidence type="ECO:0000256" key="1">
    <source>
        <dbReference type="ARBA" id="ARBA00004123"/>
    </source>
</evidence>
<dbReference type="GO" id="GO:0000781">
    <property type="term" value="C:chromosome, telomeric region"/>
    <property type="evidence" value="ECO:0007669"/>
    <property type="project" value="UniProtKB-SubCell"/>
</dbReference>
<evidence type="ECO:0000256" key="3">
    <source>
        <dbReference type="ARBA" id="ARBA00017411"/>
    </source>
</evidence>
<proteinExistence type="predicted"/>
<accession>A0AAI8VH84</accession>
<dbReference type="GO" id="GO:0003677">
    <property type="term" value="F:DNA binding"/>
    <property type="evidence" value="ECO:0007669"/>
    <property type="project" value="UniProtKB-KW"/>
</dbReference>
<evidence type="ECO:0000256" key="8">
    <source>
        <dbReference type="ARBA" id="ARBA00030039"/>
    </source>
</evidence>
<dbReference type="GO" id="GO:0005634">
    <property type="term" value="C:nucleus"/>
    <property type="evidence" value="ECO:0007669"/>
    <property type="project" value="UniProtKB-SubCell"/>
</dbReference>
<reference evidence="11" key="1">
    <citation type="submission" date="2023-10" db="EMBL/GenBank/DDBJ databases">
        <authorList>
            <person name="Hackl T."/>
        </authorList>
    </citation>
    <scope>NUCLEOTIDE SEQUENCE</scope>
</reference>
<evidence type="ECO:0000256" key="6">
    <source>
        <dbReference type="ARBA" id="ARBA00023125"/>
    </source>
</evidence>
<dbReference type="Proteomes" id="UP001295740">
    <property type="component" value="Unassembled WGS sequence"/>
</dbReference>
<keyword evidence="5" id="KW-0779">Telomere</keyword>
<dbReference type="CDD" id="cd03524">
    <property type="entry name" value="RPA2_OBF_family"/>
    <property type="match status" value="1"/>
</dbReference>
<evidence type="ECO:0000256" key="9">
    <source>
        <dbReference type="SAM" id="MobiDB-lite"/>
    </source>
</evidence>
<dbReference type="InterPro" id="IPR040260">
    <property type="entry name" value="RFA2-like"/>
</dbReference>
<keyword evidence="12" id="KW-1185">Reference proteome</keyword>
<comment type="caution">
    <text evidence="11">The sequence shown here is derived from an EMBL/GenBank/DDBJ whole genome shotgun (WGS) entry which is preliminary data.</text>
</comment>
<evidence type="ECO:0000256" key="7">
    <source>
        <dbReference type="ARBA" id="ARBA00023242"/>
    </source>
</evidence>
<dbReference type="AlphaFoldDB" id="A0AAI8VH84"/>
<feature type="domain" description="CST complex subunit Stn1 N-terminal" evidence="10">
    <location>
        <begin position="8"/>
        <end position="52"/>
    </location>
</feature>
<gene>
    <name evidence="11" type="ORF">KHLLAP_LOCUS5316</name>
</gene>
<dbReference type="InterPro" id="IPR018856">
    <property type="entry name" value="Stn1_N"/>
</dbReference>
<dbReference type="Gene3D" id="2.40.50.140">
    <property type="entry name" value="Nucleic acid-binding proteins"/>
    <property type="match status" value="1"/>
</dbReference>
<dbReference type="SUPFAM" id="SSF50249">
    <property type="entry name" value="Nucleic acid-binding proteins"/>
    <property type="match status" value="1"/>
</dbReference>
<feature type="domain" description="CST complex subunit Stn1 N-terminal" evidence="10">
    <location>
        <begin position="98"/>
        <end position="166"/>
    </location>
</feature>
<evidence type="ECO:0000256" key="2">
    <source>
        <dbReference type="ARBA" id="ARBA00004574"/>
    </source>
</evidence>
<name>A0AAI8VH84_9PEZI</name>
<dbReference type="EMBL" id="CAUWAG010000007">
    <property type="protein sequence ID" value="CAJ2504848.1"/>
    <property type="molecule type" value="Genomic_DNA"/>
</dbReference>
<dbReference type="InterPro" id="IPR012340">
    <property type="entry name" value="NA-bd_OB-fold"/>
</dbReference>
<comment type="subcellular location">
    <subcellularLocation>
        <location evidence="2">Chromosome</location>
        <location evidence="2">Telomere</location>
    </subcellularLocation>
    <subcellularLocation>
        <location evidence="1">Nucleus</location>
    </subcellularLocation>
</comment>
<feature type="region of interest" description="Disordered" evidence="9">
    <location>
        <begin position="199"/>
        <end position="239"/>
    </location>
</feature>
<evidence type="ECO:0000259" key="10">
    <source>
        <dbReference type="Pfam" id="PF10451"/>
    </source>
</evidence>
<keyword evidence="4" id="KW-0158">Chromosome</keyword>
<sequence length="254" mass="28876">MLLLPESDVFFHLNHPIRWVRVTGVVVAIDEYYGRRIYTIDDSTGECIECALAIPKPPSTKLQNEKAGRSEPDALAATKGNISDTASDTHPVPEPTLDVDIGMVLEVRGSVKLFRDQKQIAIQTLQHIRSTEQEVQFWNKIRDFQRDVLSRPWVLKDREVRRWKKLQDIELIREEKESKKAKKMAEVAVENSSLPSRLMANSLGSHRRRPVDGYAPGRDKSGEGAKSRSMRAEHSSRIKRVKSYAEGQYDALGL</sequence>
<feature type="compositionally biased region" description="Basic and acidic residues" evidence="9">
    <location>
        <begin position="217"/>
        <end position="236"/>
    </location>
</feature>